<dbReference type="GO" id="GO:0005886">
    <property type="term" value="C:plasma membrane"/>
    <property type="evidence" value="ECO:0007669"/>
    <property type="project" value="UniProtKB-SubCell"/>
</dbReference>
<feature type="region of interest" description="Disordered" evidence="6">
    <location>
        <begin position="295"/>
        <end position="314"/>
    </location>
</feature>
<comment type="subcellular location">
    <subcellularLocation>
        <location evidence="1">Cell membrane</location>
        <topology evidence="1">Multi-pass membrane protein</topology>
    </subcellularLocation>
</comment>
<keyword evidence="4 7" id="KW-1133">Transmembrane helix</keyword>
<evidence type="ECO:0000256" key="3">
    <source>
        <dbReference type="ARBA" id="ARBA00022692"/>
    </source>
</evidence>
<sequence length="314" mass="34868">MPLHATPGDSPEPLTPIRLLTGWTWNWPVAIAVAVTAGLYIAGLLVLRRRGTDWPVGRSVAFLAGGLGSAVVATMSVLGTYDTVLFSVHMVQHMVLMMLTPMFMALGAPVTLALRTLPPRPRAALMWLLHSRLAKVLSFPPLALALFIATPFALYYSSFYPVSLESSFWHMFMHLHFVLVGAMLMWPLVGVDPVPGRVSYPFRVLTLFVMLPFHAFLGVSIMSANTLIAGDWYRGFQRTWGPSPEADQYLAGGILWGSGDITALAMMAVLFVQWFRQSQREAVREDRRLDRLDAMEAARDARTGTAEQRRPTPR</sequence>
<evidence type="ECO:0000256" key="7">
    <source>
        <dbReference type="SAM" id="Phobius"/>
    </source>
</evidence>
<evidence type="ECO:0000256" key="2">
    <source>
        <dbReference type="ARBA" id="ARBA00022475"/>
    </source>
</evidence>
<evidence type="ECO:0000256" key="1">
    <source>
        <dbReference type="ARBA" id="ARBA00004651"/>
    </source>
</evidence>
<evidence type="ECO:0000256" key="6">
    <source>
        <dbReference type="SAM" id="MobiDB-lite"/>
    </source>
</evidence>
<proteinExistence type="predicted"/>
<dbReference type="Pfam" id="PF09678">
    <property type="entry name" value="Caa3_CtaG"/>
    <property type="match status" value="1"/>
</dbReference>
<evidence type="ECO:0000256" key="5">
    <source>
        <dbReference type="ARBA" id="ARBA00023136"/>
    </source>
</evidence>
<gene>
    <name evidence="8" type="ORF">AVDCRST_MAG75-1848</name>
</gene>
<name>A0A6J4NT79_9ACTN</name>
<accession>A0A6J4NT79</accession>
<keyword evidence="3 7" id="KW-0812">Transmembrane</keyword>
<protein>
    <submittedName>
        <fullName evidence="8">Cytochrome c oxidase caa3-type assembly factor CtaG_BS (Unrelated to Cox11-CtaG family)</fullName>
    </submittedName>
</protein>
<feature type="transmembrane region" description="Helical" evidence="7">
    <location>
        <begin position="136"/>
        <end position="156"/>
    </location>
</feature>
<dbReference type="InterPro" id="IPR019108">
    <property type="entry name" value="Caa3_assmbl_CtaG-rel"/>
</dbReference>
<keyword evidence="5 7" id="KW-0472">Membrane</keyword>
<reference evidence="8" key="1">
    <citation type="submission" date="2020-02" db="EMBL/GenBank/DDBJ databases">
        <authorList>
            <person name="Meier V. D."/>
        </authorList>
    </citation>
    <scope>NUCLEOTIDE SEQUENCE</scope>
    <source>
        <strain evidence="8">AVDCRST_MAG75</strain>
    </source>
</reference>
<feature type="transmembrane region" description="Helical" evidence="7">
    <location>
        <begin position="59"/>
        <end position="81"/>
    </location>
</feature>
<organism evidence="8">
    <name type="scientific">uncultured Propionibacteriaceae bacterium</name>
    <dbReference type="NCBI Taxonomy" id="257457"/>
    <lineage>
        <taxon>Bacteria</taxon>
        <taxon>Bacillati</taxon>
        <taxon>Actinomycetota</taxon>
        <taxon>Actinomycetes</taxon>
        <taxon>Propionibacteriales</taxon>
        <taxon>Propionibacteriaceae</taxon>
        <taxon>environmental samples</taxon>
    </lineage>
</organism>
<feature type="transmembrane region" description="Helical" evidence="7">
    <location>
        <begin position="168"/>
        <end position="190"/>
    </location>
</feature>
<keyword evidence="2" id="KW-1003">Cell membrane</keyword>
<feature type="transmembrane region" description="Helical" evidence="7">
    <location>
        <begin position="249"/>
        <end position="272"/>
    </location>
</feature>
<dbReference type="AlphaFoldDB" id="A0A6J4NT79"/>
<feature type="transmembrane region" description="Helical" evidence="7">
    <location>
        <begin position="93"/>
        <end position="115"/>
    </location>
</feature>
<evidence type="ECO:0000256" key="4">
    <source>
        <dbReference type="ARBA" id="ARBA00022989"/>
    </source>
</evidence>
<feature type="transmembrane region" description="Helical" evidence="7">
    <location>
        <begin position="202"/>
        <end position="229"/>
    </location>
</feature>
<feature type="transmembrane region" description="Helical" evidence="7">
    <location>
        <begin position="25"/>
        <end position="47"/>
    </location>
</feature>
<evidence type="ECO:0000313" key="8">
    <source>
        <dbReference type="EMBL" id="CAA9396265.1"/>
    </source>
</evidence>
<dbReference type="EMBL" id="CADCUO010000116">
    <property type="protein sequence ID" value="CAA9396265.1"/>
    <property type="molecule type" value="Genomic_DNA"/>
</dbReference>